<name>A0A5C6E0E4_9BACT</name>
<dbReference type="Pfam" id="PF02321">
    <property type="entry name" value="OEP"/>
    <property type="match status" value="1"/>
</dbReference>
<dbReference type="SUPFAM" id="SSF56954">
    <property type="entry name" value="Outer membrane efflux proteins (OEP)"/>
    <property type="match status" value="1"/>
</dbReference>
<dbReference type="Proteomes" id="UP000319143">
    <property type="component" value="Unassembled WGS sequence"/>
</dbReference>
<protein>
    <submittedName>
        <fullName evidence="3">Outer membrane efflux protein</fullName>
    </submittedName>
</protein>
<sequence length="684" mass="76023">MLNAAPPATSRRRGFSLRATRRACLLAALISTTGCGVFDHIKPGPHDTVESYHDDYAMRIEYPEVHTCSTAPSQAAQQTTEPLSLEDPSKIPALEMSLDEAIQLAVQQSSVLRSIGGTLVTNPQTATTVYEPALAHANPFSGTEAALSAFDAQWTQQLFWNTVDQPQNVNFDGGFAGQFTPRVAQQTQATFNSGLTKQTAQGASFALRHVINYAYSNNPLRRFPSDYGGYIEAEWRQPLLQGSGTTYNRIAGPNSGIGQYNGVLIARVNEDVALADFEQAVVTLVSDVETAYWDLVVAYRILEANVKGRDAALQTFQYQQVRLEAGAGRSDEEAQAQSQYFQFRAAVEQSLGGTSGLYTAEQTLRYLIGLPATDGRLIKPTTKPTDVKVVFDWESALGQALTRRVEVRRQRFNLQRREMELTAARLNRRPLLDFLGKYRWRGLGDDLIGGGDNGQLDNLYDSITSGDYQEWQAGVEFTMPVGLRQASVAYAHAKLNLQRERAILAETELRVSHDLSAAARQITLAQQLLETNYDRYQSDLRQVDVLRRRYTDGTDNINFLLQAQRQVVISESSFYRALTDYNLAIRDFHRQKGSLLAYNQVQLAEGQWAAGAYRDAYEVGRCLTPRLQPQETCVPRPLTRGPFDPSTPQPTSVPQGMPYVPDSMPAGDEVLQTMMIDESETTLK</sequence>
<dbReference type="EMBL" id="SJPV01000001">
    <property type="protein sequence ID" value="TWU42330.1"/>
    <property type="molecule type" value="Genomic_DNA"/>
</dbReference>
<gene>
    <name evidence="3" type="ORF">Poly41_06260</name>
</gene>
<dbReference type="PANTHER" id="PTHR30203:SF33">
    <property type="entry name" value="BLR4455 PROTEIN"/>
    <property type="match status" value="1"/>
</dbReference>
<reference evidence="3 4" key="1">
    <citation type="submission" date="2019-02" db="EMBL/GenBank/DDBJ databases">
        <title>Deep-cultivation of Planctomycetes and their phenomic and genomic characterization uncovers novel biology.</title>
        <authorList>
            <person name="Wiegand S."/>
            <person name="Jogler M."/>
            <person name="Boedeker C."/>
            <person name="Pinto D."/>
            <person name="Vollmers J."/>
            <person name="Rivas-Marin E."/>
            <person name="Kohn T."/>
            <person name="Peeters S.H."/>
            <person name="Heuer A."/>
            <person name="Rast P."/>
            <person name="Oberbeckmann S."/>
            <person name="Bunk B."/>
            <person name="Jeske O."/>
            <person name="Meyerdierks A."/>
            <person name="Storesund J.E."/>
            <person name="Kallscheuer N."/>
            <person name="Luecker S."/>
            <person name="Lage O.M."/>
            <person name="Pohl T."/>
            <person name="Merkel B.J."/>
            <person name="Hornburger P."/>
            <person name="Mueller R.-W."/>
            <person name="Bruemmer F."/>
            <person name="Labrenz M."/>
            <person name="Spormann A.M."/>
            <person name="Op Den Camp H."/>
            <person name="Overmann J."/>
            <person name="Amann R."/>
            <person name="Jetten M.S.M."/>
            <person name="Mascher T."/>
            <person name="Medema M.H."/>
            <person name="Devos D.P."/>
            <person name="Kaster A.-K."/>
            <person name="Ovreas L."/>
            <person name="Rohde M."/>
            <person name="Galperin M.Y."/>
            <person name="Jogler C."/>
        </authorList>
    </citation>
    <scope>NUCLEOTIDE SEQUENCE [LARGE SCALE GENOMIC DNA]</scope>
    <source>
        <strain evidence="3 4">Poly41</strain>
    </source>
</reference>
<dbReference type="AlphaFoldDB" id="A0A5C6E0E4"/>
<evidence type="ECO:0000313" key="4">
    <source>
        <dbReference type="Proteomes" id="UP000319143"/>
    </source>
</evidence>
<evidence type="ECO:0000256" key="2">
    <source>
        <dbReference type="SAM" id="MobiDB-lite"/>
    </source>
</evidence>
<dbReference type="PANTHER" id="PTHR30203">
    <property type="entry name" value="OUTER MEMBRANE CATION EFFLUX PROTEIN"/>
    <property type="match status" value="1"/>
</dbReference>
<feature type="region of interest" description="Disordered" evidence="2">
    <location>
        <begin position="635"/>
        <end position="656"/>
    </location>
</feature>
<evidence type="ECO:0000256" key="1">
    <source>
        <dbReference type="ARBA" id="ARBA00007613"/>
    </source>
</evidence>
<comment type="similarity">
    <text evidence="1">Belongs to the outer membrane factor (OMF) (TC 1.B.17) family.</text>
</comment>
<proteinExistence type="inferred from homology"/>
<dbReference type="InterPro" id="IPR003423">
    <property type="entry name" value="OMP_efflux"/>
</dbReference>
<dbReference type="Gene3D" id="1.20.1600.10">
    <property type="entry name" value="Outer membrane efflux proteins (OEP)"/>
    <property type="match status" value="1"/>
</dbReference>
<organism evidence="3 4">
    <name type="scientific">Novipirellula artificiosorum</name>
    <dbReference type="NCBI Taxonomy" id="2528016"/>
    <lineage>
        <taxon>Bacteria</taxon>
        <taxon>Pseudomonadati</taxon>
        <taxon>Planctomycetota</taxon>
        <taxon>Planctomycetia</taxon>
        <taxon>Pirellulales</taxon>
        <taxon>Pirellulaceae</taxon>
        <taxon>Novipirellula</taxon>
    </lineage>
</organism>
<dbReference type="InterPro" id="IPR010131">
    <property type="entry name" value="MdtP/NodT-like"/>
</dbReference>
<dbReference type="OrthoDB" id="229865at2"/>
<dbReference type="GO" id="GO:0015562">
    <property type="term" value="F:efflux transmembrane transporter activity"/>
    <property type="evidence" value="ECO:0007669"/>
    <property type="project" value="InterPro"/>
</dbReference>
<comment type="caution">
    <text evidence="3">The sequence shown here is derived from an EMBL/GenBank/DDBJ whole genome shotgun (WGS) entry which is preliminary data.</text>
</comment>
<evidence type="ECO:0000313" key="3">
    <source>
        <dbReference type="EMBL" id="TWU42330.1"/>
    </source>
</evidence>
<keyword evidence="4" id="KW-1185">Reference proteome</keyword>
<accession>A0A5C6E0E4</accession>